<proteinExistence type="predicted"/>
<sequence>MGNSSFSCTYSKRSGHNYRSAPEWLVVLSTNCRFSTPSMLHLPTTTSTRSSPANHVVITSSSSTGRSSEASPDVECIHLQCRTGTDAFSLARLGAIHVTRRDIYSERLECVQALASQALDRKDEEKLSLQHSYFEQDSLTITH</sequence>
<evidence type="ECO:0000256" key="1">
    <source>
        <dbReference type="SAM" id="MobiDB-lite"/>
    </source>
</evidence>
<protein>
    <submittedName>
        <fullName evidence="2">Uncharacterized protein</fullName>
    </submittedName>
</protein>
<dbReference type="AlphaFoldDB" id="A0A1L9T2T2"/>
<feature type="compositionally biased region" description="Polar residues" evidence="1">
    <location>
        <begin position="43"/>
        <end position="59"/>
    </location>
</feature>
<dbReference type="EMBL" id="KV878596">
    <property type="protein sequence ID" value="OJJ53728.1"/>
    <property type="molecule type" value="Genomic_DNA"/>
</dbReference>
<dbReference type="GeneID" id="63756193"/>
<gene>
    <name evidence="2" type="ORF">ASPSYDRAFT_1162966</name>
</gene>
<reference evidence="3" key="1">
    <citation type="journal article" date="2017" name="Genome Biol.">
        <title>Comparative genomics reveals high biological diversity and specific adaptations in the industrially and medically important fungal genus Aspergillus.</title>
        <authorList>
            <person name="de Vries R.P."/>
            <person name="Riley R."/>
            <person name="Wiebenga A."/>
            <person name="Aguilar-Osorio G."/>
            <person name="Amillis S."/>
            <person name="Uchima C.A."/>
            <person name="Anderluh G."/>
            <person name="Asadollahi M."/>
            <person name="Askin M."/>
            <person name="Barry K."/>
            <person name="Battaglia E."/>
            <person name="Bayram O."/>
            <person name="Benocci T."/>
            <person name="Braus-Stromeyer S.A."/>
            <person name="Caldana C."/>
            <person name="Canovas D."/>
            <person name="Cerqueira G.C."/>
            <person name="Chen F."/>
            <person name="Chen W."/>
            <person name="Choi C."/>
            <person name="Clum A."/>
            <person name="Dos Santos R.A."/>
            <person name="Damasio A.R."/>
            <person name="Diallinas G."/>
            <person name="Emri T."/>
            <person name="Fekete E."/>
            <person name="Flipphi M."/>
            <person name="Freyberg S."/>
            <person name="Gallo A."/>
            <person name="Gournas C."/>
            <person name="Habgood R."/>
            <person name="Hainaut M."/>
            <person name="Harispe M.L."/>
            <person name="Henrissat B."/>
            <person name="Hilden K.S."/>
            <person name="Hope R."/>
            <person name="Hossain A."/>
            <person name="Karabika E."/>
            <person name="Karaffa L."/>
            <person name="Karanyi Z."/>
            <person name="Krasevec N."/>
            <person name="Kuo A."/>
            <person name="Kusch H."/>
            <person name="LaButti K."/>
            <person name="Lagendijk E.L."/>
            <person name="Lapidus A."/>
            <person name="Levasseur A."/>
            <person name="Lindquist E."/>
            <person name="Lipzen A."/>
            <person name="Logrieco A.F."/>
            <person name="MacCabe A."/>
            <person name="Maekelae M.R."/>
            <person name="Malavazi I."/>
            <person name="Melin P."/>
            <person name="Meyer V."/>
            <person name="Mielnichuk N."/>
            <person name="Miskei M."/>
            <person name="Molnar A.P."/>
            <person name="Mule G."/>
            <person name="Ngan C.Y."/>
            <person name="Orejas M."/>
            <person name="Orosz E."/>
            <person name="Ouedraogo J.P."/>
            <person name="Overkamp K.M."/>
            <person name="Park H.-S."/>
            <person name="Perrone G."/>
            <person name="Piumi F."/>
            <person name="Punt P.J."/>
            <person name="Ram A.F."/>
            <person name="Ramon A."/>
            <person name="Rauscher S."/>
            <person name="Record E."/>
            <person name="Riano-Pachon D.M."/>
            <person name="Robert V."/>
            <person name="Roehrig J."/>
            <person name="Ruller R."/>
            <person name="Salamov A."/>
            <person name="Salih N.S."/>
            <person name="Samson R.A."/>
            <person name="Sandor E."/>
            <person name="Sanguinetti M."/>
            <person name="Schuetze T."/>
            <person name="Sepcic K."/>
            <person name="Shelest E."/>
            <person name="Sherlock G."/>
            <person name="Sophianopoulou V."/>
            <person name="Squina F.M."/>
            <person name="Sun H."/>
            <person name="Susca A."/>
            <person name="Todd R.B."/>
            <person name="Tsang A."/>
            <person name="Unkles S.E."/>
            <person name="van de Wiele N."/>
            <person name="van Rossen-Uffink D."/>
            <person name="Oliveira J.V."/>
            <person name="Vesth T.C."/>
            <person name="Visser J."/>
            <person name="Yu J.-H."/>
            <person name="Zhou M."/>
            <person name="Andersen M.R."/>
            <person name="Archer D.B."/>
            <person name="Baker S.E."/>
            <person name="Benoit I."/>
            <person name="Brakhage A.A."/>
            <person name="Braus G.H."/>
            <person name="Fischer R."/>
            <person name="Frisvad J.C."/>
            <person name="Goldman G.H."/>
            <person name="Houbraken J."/>
            <person name="Oakley B."/>
            <person name="Pocsi I."/>
            <person name="Scazzocchio C."/>
            <person name="Seiboth B."/>
            <person name="vanKuyk P.A."/>
            <person name="Wortman J."/>
            <person name="Dyer P.S."/>
            <person name="Grigoriev I.V."/>
        </authorList>
    </citation>
    <scope>NUCLEOTIDE SEQUENCE [LARGE SCALE GENOMIC DNA]</scope>
    <source>
        <strain evidence="3">CBS 593.65</strain>
    </source>
</reference>
<feature type="region of interest" description="Disordered" evidence="1">
    <location>
        <begin position="43"/>
        <end position="70"/>
    </location>
</feature>
<keyword evidence="3" id="KW-1185">Reference proteome</keyword>
<evidence type="ECO:0000313" key="3">
    <source>
        <dbReference type="Proteomes" id="UP000184356"/>
    </source>
</evidence>
<name>A0A1L9T2T2_9EURO</name>
<dbReference type="VEuPathDB" id="FungiDB:ASPSYDRAFT_1162966"/>
<dbReference type="Proteomes" id="UP000184356">
    <property type="component" value="Unassembled WGS sequence"/>
</dbReference>
<dbReference type="OrthoDB" id="540004at2759"/>
<accession>A0A1L9T2T2</accession>
<dbReference type="RefSeq" id="XP_040697534.1">
    <property type="nucleotide sequence ID" value="XM_040840120.1"/>
</dbReference>
<organism evidence="2 3">
    <name type="scientific">Aspergillus sydowii CBS 593.65</name>
    <dbReference type="NCBI Taxonomy" id="1036612"/>
    <lineage>
        <taxon>Eukaryota</taxon>
        <taxon>Fungi</taxon>
        <taxon>Dikarya</taxon>
        <taxon>Ascomycota</taxon>
        <taxon>Pezizomycotina</taxon>
        <taxon>Eurotiomycetes</taxon>
        <taxon>Eurotiomycetidae</taxon>
        <taxon>Eurotiales</taxon>
        <taxon>Aspergillaceae</taxon>
        <taxon>Aspergillus</taxon>
        <taxon>Aspergillus subgen. Nidulantes</taxon>
    </lineage>
</organism>
<feature type="compositionally biased region" description="Low complexity" evidence="1">
    <location>
        <begin position="60"/>
        <end position="70"/>
    </location>
</feature>
<evidence type="ECO:0000313" key="2">
    <source>
        <dbReference type="EMBL" id="OJJ53728.1"/>
    </source>
</evidence>